<comment type="caution">
    <text evidence="4">The sequence shown here is derived from an EMBL/GenBank/DDBJ whole genome shotgun (WGS) entry which is preliminary data.</text>
</comment>
<dbReference type="EMBL" id="QGNW01001673">
    <property type="protein sequence ID" value="RVW33531.1"/>
    <property type="molecule type" value="Genomic_DNA"/>
</dbReference>
<keyword evidence="1" id="KW-0863">Zinc-finger</keyword>
<evidence type="ECO:0000256" key="2">
    <source>
        <dbReference type="SAM" id="MobiDB-lite"/>
    </source>
</evidence>
<evidence type="ECO:0000313" key="4">
    <source>
        <dbReference type="EMBL" id="RVW33531.1"/>
    </source>
</evidence>
<sequence length="563" mass="64080">MKDIKKILDVMAVLEERSVSLASFMLRDSADNWWDMIMTTQDVAPFMLRTYSEVVARALVIEREMEETQRLRSRNSRFSGSKKRERDFKHQKVTHPQQQPKKQEQYSGTTDWANGPMRCYECGEVGHLRRECPKFQRLAYQPSQWLFQQMNPRIQGKQPQGEGNFRQGKLEKEKQGRFYVIGSQNVESNALVEGMSLCFSTWTHVSFDPRATHSFISASFASMLDIEFVPLHCSLCVETPMGGKVETKWIDLRSGYHQLRIRESNIPKTIFCTRYGHYEFVVMPFGLTNAPAAFMNMMNRICRPYLDHFVVVFVDDILTYSKSREEHGHHLHMALQTLREHQLYAKLEKCDFWLQEIQFLGHMVSQEGISMDPTKVEDVTKWERTKNVFEIHSFLRLAGYYRRGARQVSSWGIRMKLLRIGEGAAIPPGCITSGILLHRHSTQMSHIQNSAPPTFHPDVSHSESSPPTFHSNILHPAPDAGWERRAFQLPRSDISGSSDSAYPESFAAILHSAAVINFFDYSRNQGAPAGHESAETPSGHESNGAIAGDESNGAVAGDGATLQ</sequence>
<dbReference type="SMART" id="SM00343">
    <property type="entry name" value="ZnF_C2HC"/>
    <property type="match status" value="1"/>
</dbReference>
<feature type="region of interest" description="Disordered" evidence="2">
    <location>
        <begin position="70"/>
        <end position="110"/>
    </location>
</feature>
<dbReference type="InterPro" id="IPR043128">
    <property type="entry name" value="Rev_trsase/Diguanyl_cyclase"/>
</dbReference>
<evidence type="ECO:0000256" key="1">
    <source>
        <dbReference type="PROSITE-ProRule" id="PRU00047"/>
    </source>
</evidence>
<dbReference type="Proteomes" id="UP000288805">
    <property type="component" value="Unassembled WGS sequence"/>
</dbReference>
<dbReference type="InterPro" id="IPR000477">
    <property type="entry name" value="RT_dom"/>
</dbReference>
<dbReference type="CDD" id="cd01647">
    <property type="entry name" value="RT_LTR"/>
    <property type="match status" value="1"/>
</dbReference>
<dbReference type="PROSITE" id="PS50158">
    <property type="entry name" value="ZF_CCHC"/>
    <property type="match status" value="1"/>
</dbReference>
<feature type="compositionally biased region" description="Polar residues" evidence="2">
    <location>
        <begin position="94"/>
        <end position="110"/>
    </location>
</feature>
<feature type="region of interest" description="Disordered" evidence="2">
    <location>
        <begin position="527"/>
        <end position="563"/>
    </location>
</feature>
<keyword evidence="1" id="KW-0479">Metal-binding</keyword>
<feature type="region of interest" description="Disordered" evidence="2">
    <location>
        <begin position="446"/>
        <end position="475"/>
    </location>
</feature>
<gene>
    <name evidence="4" type="primary">pol_1608</name>
    <name evidence="4" type="ORF">CK203_095900</name>
</gene>
<keyword evidence="1" id="KW-0862">Zinc</keyword>
<dbReference type="Pfam" id="PF00098">
    <property type="entry name" value="zf-CCHC"/>
    <property type="match status" value="1"/>
</dbReference>
<proteinExistence type="predicted"/>
<dbReference type="AlphaFoldDB" id="A0A438DDQ5"/>
<dbReference type="Gene3D" id="3.30.70.270">
    <property type="match status" value="1"/>
</dbReference>
<dbReference type="InterPro" id="IPR043502">
    <property type="entry name" value="DNA/RNA_pol_sf"/>
</dbReference>
<dbReference type="InterPro" id="IPR036875">
    <property type="entry name" value="Znf_CCHC_sf"/>
</dbReference>
<dbReference type="PANTHER" id="PTHR24559">
    <property type="entry name" value="TRANSPOSON TY3-I GAG-POL POLYPROTEIN"/>
    <property type="match status" value="1"/>
</dbReference>
<feature type="compositionally biased region" description="Basic residues" evidence="2">
    <location>
        <begin position="71"/>
        <end position="81"/>
    </location>
</feature>
<dbReference type="InterPro" id="IPR001878">
    <property type="entry name" value="Znf_CCHC"/>
</dbReference>
<evidence type="ECO:0000313" key="5">
    <source>
        <dbReference type="Proteomes" id="UP000288805"/>
    </source>
</evidence>
<dbReference type="FunFam" id="3.30.70.270:FF:000003">
    <property type="entry name" value="Transposon Ty3-G Gag-Pol polyprotein"/>
    <property type="match status" value="1"/>
</dbReference>
<dbReference type="GO" id="GO:0008270">
    <property type="term" value="F:zinc ion binding"/>
    <property type="evidence" value="ECO:0007669"/>
    <property type="project" value="UniProtKB-KW"/>
</dbReference>
<organism evidence="4 5">
    <name type="scientific">Vitis vinifera</name>
    <name type="common">Grape</name>
    <dbReference type="NCBI Taxonomy" id="29760"/>
    <lineage>
        <taxon>Eukaryota</taxon>
        <taxon>Viridiplantae</taxon>
        <taxon>Streptophyta</taxon>
        <taxon>Embryophyta</taxon>
        <taxon>Tracheophyta</taxon>
        <taxon>Spermatophyta</taxon>
        <taxon>Magnoliopsida</taxon>
        <taxon>eudicotyledons</taxon>
        <taxon>Gunneridae</taxon>
        <taxon>Pentapetalae</taxon>
        <taxon>rosids</taxon>
        <taxon>Vitales</taxon>
        <taxon>Vitaceae</taxon>
        <taxon>Viteae</taxon>
        <taxon>Vitis</taxon>
    </lineage>
</organism>
<dbReference type="Pfam" id="PF00078">
    <property type="entry name" value="RVT_1"/>
    <property type="match status" value="1"/>
</dbReference>
<feature type="domain" description="CCHC-type" evidence="3">
    <location>
        <begin position="118"/>
        <end position="134"/>
    </location>
</feature>
<reference evidence="4 5" key="1">
    <citation type="journal article" date="2018" name="PLoS Genet.">
        <title>Population sequencing reveals clonal diversity and ancestral inbreeding in the grapevine cultivar Chardonnay.</title>
        <authorList>
            <person name="Roach M.J."/>
            <person name="Johnson D.L."/>
            <person name="Bohlmann J."/>
            <person name="van Vuuren H.J."/>
            <person name="Jones S.J."/>
            <person name="Pretorius I.S."/>
            <person name="Schmidt S.A."/>
            <person name="Borneman A.R."/>
        </authorList>
    </citation>
    <scope>NUCLEOTIDE SEQUENCE [LARGE SCALE GENOMIC DNA]</scope>
    <source>
        <strain evidence="5">cv. Chardonnay</strain>
        <tissue evidence="4">Leaf</tissue>
    </source>
</reference>
<accession>A0A438DDQ5</accession>
<dbReference type="GO" id="GO:0003676">
    <property type="term" value="F:nucleic acid binding"/>
    <property type="evidence" value="ECO:0007669"/>
    <property type="project" value="InterPro"/>
</dbReference>
<name>A0A438DDQ5_VITVI</name>
<evidence type="ECO:0000259" key="3">
    <source>
        <dbReference type="PROSITE" id="PS50158"/>
    </source>
</evidence>
<dbReference type="Pfam" id="PF08284">
    <property type="entry name" value="RVP_2"/>
    <property type="match status" value="1"/>
</dbReference>
<dbReference type="Gene3D" id="3.10.10.10">
    <property type="entry name" value="HIV Type 1 Reverse Transcriptase, subunit A, domain 1"/>
    <property type="match status" value="1"/>
</dbReference>
<dbReference type="Gene3D" id="4.10.60.10">
    <property type="entry name" value="Zinc finger, CCHC-type"/>
    <property type="match status" value="1"/>
</dbReference>
<dbReference type="SUPFAM" id="SSF57756">
    <property type="entry name" value="Retrovirus zinc finger-like domains"/>
    <property type="match status" value="1"/>
</dbReference>
<feature type="compositionally biased region" description="Polar residues" evidence="2">
    <location>
        <begin position="462"/>
        <end position="471"/>
    </location>
</feature>
<dbReference type="PANTHER" id="PTHR24559:SF444">
    <property type="entry name" value="REVERSE TRANSCRIPTASE DOMAIN-CONTAINING PROTEIN"/>
    <property type="match status" value="1"/>
</dbReference>
<dbReference type="SUPFAM" id="SSF56672">
    <property type="entry name" value="DNA/RNA polymerases"/>
    <property type="match status" value="1"/>
</dbReference>
<dbReference type="InterPro" id="IPR053134">
    <property type="entry name" value="RNA-dir_DNA_polymerase"/>
</dbReference>
<protein>
    <submittedName>
        <fullName evidence="4">Retrovirus-related Pol polyprotein from transposon 17.6</fullName>
    </submittedName>
</protein>